<gene>
    <name evidence="10" type="ORF">KB13_714</name>
</gene>
<dbReference type="InterPro" id="IPR024706">
    <property type="entry name" value="Peroxiredoxin_AhpC-typ"/>
</dbReference>
<comment type="similarity">
    <text evidence="1">Belongs to the peroxiredoxin family. AhpC/Prx1 subfamily.</text>
</comment>
<sequence>MKYLLIPFLILFNCIGHALQIGDMTPDFDASTTKGDLNFYKWSKDSWVVLFSHPGDFTPVCTTELAYAAFLQPEFTDKNVKLIGLSVDSLEDHKEWIPHVNAYKDKIKTEFSLEKSLDKFTDVFKSRPDVDYPIIADTSMEIAKIFDMIHPNANPNESAFGIKHKATVRSVFIISPDKKVQTILTYPMHVGRNFYEILRTVEALQVADKYKVSTPANWSPGDEVIVPTYITNDMIEEHYSTSEFTEHQKYLRMIEQPGFYQGNKNRNKSRIYKK</sequence>
<dbReference type="InterPro" id="IPR036249">
    <property type="entry name" value="Thioredoxin-like_sf"/>
</dbReference>
<dbReference type="Gene3D" id="3.30.1020.10">
    <property type="entry name" value="Antioxidant, Horf6, Chain A, domain2"/>
    <property type="match status" value="1"/>
</dbReference>
<proteinExistence type="inferred from homology"/>
<evidence type="ECO:0000256" key="8">
    <source>
        <dbReference type="SAM" id="SignalP"/>
    </source>
</evidence>
<keyword evidence="3" id="KW-0049">Antioxidant</keyword>
<dbReference type="Proteomes" id="UP000004188">
    <property type="component" value="Unassembled WGS sequence"/>
</dbReference>
<dbReference type="Pfam" id="PF00578">
    <property type="entry name" value="AhpC-TSA"/>
    <property type="match status" value="1"/>
</dbReference>
<evidence type="ECO:0000256" key="5">
    <source>
        <dbReference type="ARBA" id="ARBA00023284"/>
    </source>
</evidence>
<dbReference type="HOGENOM" id="CLU_042529_4_2_4"/>
<evidence type="ECO:0000256" key="6">
    <source>
        <dbReference type="ARBA" id="ARBA00025719"/>
    </source>
</evidence>
<keyword evidence="11" id="KW-1185">Reference proteome</keyword>
<dbReference type="EC" id="1.11.1.7" evidence="10"/>
<dbReference type="InterPro" id="IPR000866">
    <property type="entry name" value="AhpC/TSA"/>
</dbReference>
<dbReference type="InterPro" id="IPR019479">
    <property type="entry name" value="Peroxiredoxin_C"/>
</dbReference>
<dbReference type="AlphaFoldDB" id="B6BU47"/>
<dbReference type="PIRSF" id="PIRSF000239">
    <property type="entry name" value="AHPC"/>
    <property type="match status" value="1"/>
</dbReference>
<keyword evidence="8" id="KW-0732">Signal</keyword>
<keyword evidence="5" id="KW-0676">Redox-active center</keyword>
<evidence type="ECO:0000313" key="10">
    <source>
        <dbReference type="EMBL" id="EDZ64582.1"/>
    </source>
</evidence>
<dbReference type="PANTHER" id="PTHR43503">
    <property type="entry name" value="MCG48959-RELATED"/>
    <property type="match status" value="1"/>
</dbReference>
<dbReference type="PROSITE" id="PS51352">
    <property type="entry name" value="THIOREDOXIN_2"/>
    <property type="match status" value="1"/>
</dbReference>
<feature type="signal peptide" evidence="8">
    <location>
        <begin position="1"/>
        <end position="18"/>
    </location>
</feature>
<dbReference type="Pfam" id="PF10417">
    <property type="entry name" value="1-cysPrx_C"/>
    <property type="match status" value="1"/>
</dbReference>
<evidence type="ECO:0000259" key="9">
    <source>
        <dbReference type="PROSITE" id="PS51352"/>
    </source>
</evidence>
<dbReference type="EMBL" id="DS995299">
    <property type="protein sequence ID" value="EDZ64582.1"/>
    <property type="molecule type" value="Genomic_DNA"/>
</dbReference>
<dbReference type="SUPFAM" id="SSF52833">
    <property type="entry name" value="Thioredoxin-like"/>
    <property type="match status" value="1"/>
</dbReference>
<evidence type="ECO:0000313" key="11">
    <source>
        <dbReference type="Proteomes" id="UP000004188"/>
    </source>
</evidence>
<dbReference type="STRING" id="314607.KB13_714"/>
<dbReference type="FunFam" id="3.40.30.10:FF:000011">
    <property type="entry name" value="Peroxiredoxin PRX1"/>
    <property type="match status" value="1"/>
</dbReference>
<evidence type="ECO:0000256" key="4">
    <source>
        <dbReference type="ARBA" id="ARBA00023002"/>
    </source>
</evidence>
<reference evidence="11" key="1">
    <citation type="journal article" date="2012" name="Stand. Genomic Sci.">
        <title>Genome sequence of strain HIMB624, a cultured representative from the OM43 clade of marine Betaproteobacteria.</title>
        <authorList>
            <person name="Huggett M.J."/>
            <person name="Hayakawa D.H."/>
            <person name="Rappe M.S."/>
        </authorList>
    </citation>
    <scope>NUCLEOTIDE SEQUENCE [LARGE SCALE GENOMIC DNA]</scope>
    <source>
        <strain evidence="11">KB13</strain>
    </source>
</reference>
<dbReference type="PANTHER" id="PTHR43503:SF4">
    <property type="entry name" value="PEROXIREDOXIN-6"/>
    <property type="match status" value="1"/>
</dbReference>
<feature type="chain" id="PRO_5002843378" evidence="8">
    <location>
        <begin position="19"/>
        <end position="274"/>
    </location>
</feature>
<feature type="domain" description="Thioredoxin" evidence="9">
    <location>
        <begin position="19"/>
        <end position="206"/>
    </location>
</feature>
<dbReference type="InterPro" id="IPR013766">
    <property type="entry name" value="Thioredoxin_domain"/>
</dbReference>
<dbReference type="Gene3D" id="3.40.30.10">
    <property type="entry name" value="Glutaredoxin"/>
    <property type="match status" value="1"/>
</dbReference>
<evidence type="ECO:0000256" key="7">
    <source>
        <dbReference type="PIRSR" id="PIRSR000239-1"/>
    </source>
</evidence>
<dbReference type="GO" id="GO:0045454">
    <property type="term" value="P:cell redox homeostasis"/>
    <property type="evidence" value="ECO:0007669"/>
    <property type="project" value="TreeGrafter"/>
</dbReference>
<name>B6BU47_9PROT</name>
<dbReference type="GO" id="GO:0140825">
    <property type="term" value="F:lactoperoxidase activity"/>
    <property type="evidence" value="ECO:0007669"/>
    <property type="project" value="UniProtKB-EC"/>
</dbReference>
<accession>B6BU47</accession>
<keyword evidence="4 10" id="KW-0560">Oxidoreductase</keyword>
<evidence type="ECO:0000256" key="1">
    <source>
        <dbReference type="ARBA" id="ARBA00009796"/>
    </source>
</evidence>
<keyword evidence="2 10" id="KW-0575">Peroxidase</keyword>
<evidence type="ECO:0000256" key="3">
    <source>
        <dbReference type="ARBA" id="ARBA00022862"/>
    </source>
</evidence>
<dbReference type="GO" id="GO:0051920">
    <property type="term" value="F:peroxiredoxin activity"/>
    <property type="evidence" value="ECO:0007669"/>
    <property type="project" value="InterPro"/>
</dbReference>
<organism evidence="10 11">
    <name type="scientific">beta proteobacterium KB13</name>
    <dbReference type="NCBI Taxonomy" id="314607"/>
    <lineage>
        <taxon>Bacteria</taxon>
        <taxon>Pseudomonadati</taxon>
        <taxon>Pseudomonadota</taxon>
        <taxon>Betaproteobacteria</taxon>
        <taxon>Nitrosomonadales</taxon>
        <taxon>OM43 clade</taxon>
    </lineage>
</organism>
<comment type="similarity">
    <text evidence="6">Belongs to the peroxiredoxin family. Prx6 subfamily.</text>
</comment>
<protein>
    <submittedName>
        <fullName evidence="10">Peroxidase</fullName>
        <ecNumber evidence="10">1.11.1.7</ecNumber>
    </submittedName>
</protein>
<dbReference type="eggNOG" id="COG0450">
    <property type="taxonomic scope" value="Bacteria"/>
</dbReference>
<evidence type="ECO:0000256" key="2">
    <source>
        <dbReference type="ARBA" id="ARBA00022559"/>
    </source>
</evidence>
<dbReference type="GO" id="GO:0005829">
    <property type="term" value="C:cytosol"/>
    <property type="evidence" value="ECO:0007669"/>
    <property type="project" value="TreeGrafter"/>
</dbReference>
<feature type="active site" description="Cysteine sulfenic acid (-SOH) intermediate; for peroxidase activity" evidence="7">
    <location>
        <position position="61"/>
    </location>
</feature>